<keyword evidence="2" id="KW-0812">Transmembrane</keyword>
<organism evidence="3 4">
    <name type="scientific">Paraphoma chrysanthemicola</name>
    <dbReference type="NCBI Taxonomy" id="798071"/>
    <lineage>
        <taxon>Eukaryota</taxon>
        <taxon>Fungi</taxon>
        <taxon>Dikarya</taxon>
        <taxon>Ascomycota</taxon>
        <taxon>Pezizomycotina</taxon>
        <taxon>Dothideomycetes</taxon>
        <taxon>Pleosporomycetidae</taxon>
        <taxon>Pleosporales</taxon>
        <taxon>Pleosporineae</taxon>
        <taxon>Phaeosphaeriaceae</taxon>
        <taxon>Paraphoma</taxon>
    </lineage>
</organism>
<reference evidence="3" key="1">
    <citation type="journal article" date="2021" name="Nat. Commun.">
        <title>Genetic determinants of endophytism in the Arabidopsis root mycobiome.</title>
        <authorList>
            <person name="Mesny F."/>
            <person name="Miyauchi S."/>
            <person name="Thiergart T."/>
            <person name="Pickel B."/>
            <person name="Atanasova L."/>
            <person name="Karlsson M."/>
            <person name="Huettel B."/>
            <person name="Barry K.W."/>
            <person name="Haridas S."/>
            <person name="Chen C."/>
            <person name="Bauer D."/>
            <person name="Andreopoulos W."/>
            <person name="Pangilinan J."/>
            <person name="LaButti K."/>
            <person name="Riley R."/>
            <person name="Lipzen A."/>
            <person name="Clum A."/>
            <person name="Drula E."/>
            <person name="Henrissat B."/>
            <person name="Kohler A."/>
            <person name="Grigoriev I.V."/>
            <person name="Martin F.M."/>
            <person name="Hacquard S."/>
        </authorList>
    </citation>
    <scope>NUCLEOTIDE SEQUENCE</scope>
    <source>
        <strain evidence="3">MPI-SDFR-AT-0120</strain>
    </source>
</reference>
<protein>
    <recommendedName>
        <fullName evidence="5">Transmembrane protein</fullName>
    </recommendedName>
</protein>
<evidence type="ECO:0000313" key="4">
    <source>
        <dbReference type="Proteomes" id="UP000813461"/>
    </source>
</evidence>
<feature type="transmembrane region" description="Helical" evidence="2">
    <location>
        <begin position="264"/>
        <end position="283"/>
    </location>
</feature>
<dbReference type="EMBL" id="JAGMVJ010000002">
    <property type="protein sequence ID" value="KAH7093402.1"/>
    <property type="molecule type" value="Genomic_DNA"/>
</dbReference>
<feature type="transmembrane region" description="Helical" evidence="2">
    <location>
        <begin position="290"/>
        <end position="308"/>
    </location>
</feature>
<name>A0A8K0RF10_9PLEO</name>
<evidence type="ECO:0008006" key="5">
    <source>
        <dbReference type="Google" id="ProtNLM"/>
    </source>
</evidence>
<evidence type="ECO:0000256" key="1">
    <source>
        <dbReference type="SAM" id="MobiDB-lite"/>
    </source>
</evidence>
<feature type="compositionally biased region" description="Polar residues" evidence="1">
    <location>
        <begin position="94"/>
        <end position="104"/>
    </location>
</feature>
<keyword evidence="4" id="KW-1185">Reference proteome</keyword>
<keyword evidence="2" id="KW-1133">Transmembrane helix</keyword>
<gene>
    <name evidence="3" type="ORF">FB567DRAFT_173776</name>
</gene>
<evidence type="ECO:0000256" key="2">
    <source>
        <dbReference type="SAM" id="Phobius"/>
    </source>
</evidence>
<proteinExistence type="predicted"/>
<dbReference type="AlphaFoldDB" id="A0A8K0RF10"/>
<dbReference type="Proteomes" id="UP000813461">
    <property type="component" value="Unassembled WGS sequence"/>
</dbReference>
<feature type="compositionally biased region" description="Polar residues" evidence="1">
    <location>
        <begin position="69"/>
        <end position="80"/>
    </location>
</feature>
<sequence>MADSGEPSNNPSIFRNNNALSLALGVEASLDVANITSLDRITQAPQDALSSTATSSAMIFSTDDDSAMTKPTSASTSRPMVSSAPKWKGKQRTGYASSLEGTHGSASETEAMRRFLCKANLTAVGDWATAELHSTRLLRGSARVKDRDPKRHRSKVKKPIFLLGQSAHVPGDDPEPDKLLTLTLPTYGGTLVQSSSDALEQPRIDGSPCLLEEGRHTSAHGKRLSQVRKYIIFGLITLMGCTAITAGYVIHLTGRTRLSCTRCTIFAATVVLASLTIPAMLIARRAMSEALLAGLLELVFGFALVAELKDFV</sequence>
<comment type="caution">
    <text evidence="3">The sequence shown here is derived from an EMBL/GenBank/DDBJ whole genome shotgun (WGS) entry which is preliminary data.</text>
</comment>
<accession>A0A8K0RF10</accession>
<evidence type="ECO:0000313" key="3">
    <source>
        <dbReference type="EMBL" id="KAH7093402.1"/>
    </source>
</evidence>
<dbReference type="OrthoDB" id="3916171at2759"/>
<feature type="region of interest" description="Disordered" evidence="1">
    <location>
        <begin position="63"/>
        <end position="104"/>
    </location>
</feature>
<feature type="transmembrane region" description="Helical" evidence="2">
    <location>
        <begin position="230"/>
        <end position="252"/>
    </location>
</feature>
<keyword evidence="2" id="KW-0472">Membrane</keyword>